<dbReference type="PROSITE" id="PS51381">
    <property type="entry name" value="C2_B9"/>
    <property type="match status" value="1"/>
</dbReference>
<dbReference type="EMBL" id="VZST01004445">
    <property type="protein sequence ID" value="NWZ72402.1"/>
    <property type="molecule type" value="Genomic_DNA"/>
</dbReference>
<feature type="non-terminal residue" evidence="10">
    <location>
        <position position="55"/>
    </location>
</feature>
<dbReference type="GO" id="GO:0036038">
    <property type="term" value="C:MKS complex"/>
    <property type="evidence" value="ECO:0007669"/>
    <property type="project" value="TreeGrafter"/>
</dbReference>
<proteinExistence type="inferred from homology"/>
<dbReference type="Pfam" id="PF07162">
    <property type="entry name" value="B9-C2"/>
    <property type="match status" value="1"/>
</dbReference>
<keyword evidence="3" id="KW-0963">Cytoplasm</keyword>
<keyword evidence="5" id="KW-0206">Cytoskeleton</keyword>
<evidence type="ECO:0000256" key="4">
    <source>
        <dbReference type="ARBA" id="ARBA00022794"/>
    </source>
</evidence>
<evidence type="ECO:0000313" key="10">
    <source>
        <dbReference type="EMBL" id="NWZ72402.1"/>
    </source>
</evidence>
<comment type="subunit">
    <text evidence="2">Part of the tectonic-like complex (also named B9 complex).</text>
</comment>
<keyword evidence="4" id="KW-0970">Cilium biogenesis/degradation</keyword>
<accession>A0A7K7PXN0</accession>
<evidence type="ECO:0000256" key="1">
    <source>
        <dbReference type="ARBA" id="ARBA00004120"/>
    </source>
</evidence>
<organism evidence="10 11">
    <name type="scientific">Acrocephalus arundinaceus</name>
    <name type="common">Great reed-warbler</name>
    <dbReference type="NCBI Taxonomy" id="39621"/>
    <lineage>
        <taxon>Eukaryota</taxon>
        <taxon>Metazoa</taxon>
        <taxon>Chordata</taxon>
        <taxon>Craniata</taxon>
        <taxon>Vertebrata</taxon>
        <taxon>Euteleostomi</taxon>
        <taxon>Archelosauria</taxon>
        <taxon>Archosauria</taxon>
        <taxon>Dinosauria</taxon>
        <taxon>Saurischia</taxon>
        <taxon>Theropoda</taxon>
        <taxon>Coelurosauria</taxon>
        <taxon>Aves</taxon>
        <taxon>Neognathae</taxon>
        <taxon>Neoaves</taxon>
        <taxon>Telluraves</taxon>
        <taxon>Australaves</taxon>
        <taxon>Passeriformes</taxon>
        <taxon>Sylvioidea</taxon>
        <taxon>Sylviidae</taxon>
        <taxon>Acrocephalinae</taxon>
        <taxon>Acrocephalus</taxon>
    </lineage>
</organism>
<evidence type="ECO:0000256" key="6">
    <source>
        <dbReference type="ARBA" id="ARBA00023273"/>
    </source>
</evidence>
<evidence type="ECO:0000256" key="3">
    <source>
        <dbReference type="ARBA" id="ARBA00022490"/>
    </source>
</evidence>
<comment type="similarity">
    <text evidence="8">Belongs to the B9D family.</text>
</comment>
<reference evidence="10 11" key="1">
    <citation type="submission" date="2019-09" db="EMBL/GenBank/DDBJ databases">
        <title>Bird 10,000 Genomes (B10K) Project - Family phase.</title>
        <authorList>
            <person name="Zhang G."/>
        </authorList>
    </citation>
    <scope>NUCLEOTIDE SEQUENCE [LARGE SCALE GENOMIC DNA]</scope>
    <source>
        <strain evidence="10">OUT-0054</strain>
        <tissue evidence="10">Blood</tissue>
    </source>
</reference>
<protein>
    <recommendedName>
        <fullName evidence="9">B9 domain-containing protein 1</fullName>
    </recommendedName>
</protein>
<sequence length="55" mass="6034">PAGPQIVLSVYGPDFFGHDVVRGYGAVHVPFVPGRHKRTIAMFVPESTSRLQQLT</sequence>
<comment type="subcellular location">
    <subcellularLocation>
        <location evidence="1">Cytoplasm</location>
        <location evidence="1">Cytoskeleton</location>
        <location evidence="1">Cilium basal body</location>
    </subcellularLocation>
</comment>
<evidence type="ECO:0000256" key="9">
    <source>
        <dbReference type="ARBA" id="ARBA00039274"/>
    </source>
</evidence>
<dbReference type="Proteomes" id="UP000549775">
    <property type="component" value="Unassembled WGS sequence"/>
</dbReference>
<evidence type="ECO:0000256" key="5">
    <source>
        <dbReference type="ARBA" id="ARBA00023212"/>
    </source>
</evidence>
<dbReference type="GO" id="GO:0060271">
    <property type="term" value="P:cilium assembly"/>
    <property type="evidence" value="ECO:0007669"/>
    <property type="project" value="TreeGrafter"/>
</dbReference>
<dbReference type="InterPro" id="IPR010796">
    <property type="entry name" value="C2_B9-type_dom"/>
</dbReference>
<dbReference type="AlphaFoldDB" id="A0A7K7PXN0"/>
<dbReference type="PANTHER" id="PTHR12968">
    <property type="entry name" value="B9 DOMAIN-CONTAINING"/>
    <property type="match status" value="1"/>
</dbReference>
<evidence type="ECO:0000256" key="7">
    <source>
        <dbReference type="ARBA" id="ARBA00037148"/>
    </source>
</evidence>
<dbReference type="PANTHER" id="PTHR12968:SF1">
    <property type="entry name" value="B9 DOMAIN-CONTAINING PROTEIN 1"/>
    <property type="match status" value="1"/>
</dbReference>
<evidence type="ECO:0000256" key="2">
    <source>
        <dbReference type="ARBA" id="ARBA00011495"/>
    </source>
</evidence>
<evidence type="ECO:0000256" key="8">
    <source>
        <dbReference type="ARBA" id="ARBA00038411"/>
    </source>
</evidence>
<feature type="non-terminal residue" evidence="10">
    <location>
        <position position="1"/>
    </location>
</feature>
<gene>
    <name evidence="10" type="primary">B9d1</name>
    <name evidence="10" type="ORF">ACRARU_R08636</name>
</gene>
<dbReference type="OrthoDB" id="431939at2759"/>
<comment type="function">
    <text evidence="7">Component of the tectonic-like complex, a complex localized at the transition zone of primary cilia and acting as a barrier that prevents diffusion of transmembrane proteins between the cilia and plasma membranes. Required for ciliogenesis and sonic hedgehog/SHH signaling.</text>
</comment>
<keyword evidence="11" id="KW-1185">Reference proteome</keyword>
<evidence type="ECO:0000313" key="11">
    <source>
        <dbReference type="Proteomes" id="UP000549775"/>
    </source>
</evidence>
<comment type="caution">
    <text evidence="10">The sequence shown here is derived from an EMBL/GenBank/DDBJ whole genome shotgun (WGS) entry which is preliminary data.</text>
</comment>
<keyword evidence="6" id="KW-0966">Cell projection</keyword>
<name>A0A7K7PXN0_ACRAR</name>